<dbReference type="InterPro" id="IPR029058">
    <property type="entry name" value="AB_hydrolase_fold"/>
</dbReference>
<comment type="caution">
    <text evidence="1">The sequence shown here is derived from an EMBL/GenBank/DDBJ whole genome shotgun (WGS) entry which is preliminary data.</text>
</comment>
<organism evidence="1 2">
    <name type="scientific">Streptomyces capitiformicae</name>
    <dbReference type="NCBI Taxonomy" id="2014920"/>
    <lineage>
        <taxon>Bacteria</taxon>
        <taxon>Bacillati</taxon>
        <taxon>Actinomycetota</taxon>
        <taxon>Actinomycetes</taxon>
        <taxon>Kitasatosporales</taxon>
        <taxon>Streptomycetaceae</taxon>
        <taxon>Streptomyces</taxon>
    </lineage>
</organism>
<protein>
    <submittedName>
        <fullName evidence="1">Uncharacterized protein</fullName>
    </submittedName>
</protein>
<name>A0A919GQI4_9ACTN</name>
<evidence type="ECO:0000313" key="2">
    <source>
        <dbReference type="Proteomes" id="UP000603227"/>
    </source>
</evidence>
<dbReference type="Gene3D" id="3.40.50.1820">
    <property type="entry name" value="alpha/beta hydrolase"/>
    <property type="match status" value="1"/>
</dbReference>
<dbReference type="SUPFAM" id="SSF53474">
    <property type="entry name" value="alpha/beta-Hydrolases"/>
    <property type="match status" value="1"/>
</dbReference>
<reference evidence="1" key="2">
    <citation type="submission" date="2020-09" db="EMBL/GenBank/DDBJ databases">
        <authorList>
            <person name="Sun Q."/>
            <person name="Zhou Y."/>
        </authorList>
    </citation>
    <scope>NUCLEOTIDE SEQUENCE</scope>
    <source>
        <strain evidence="1">CGMCC 4.7403</strain>
    </source>
</reference>
<dbReference type="AlphaFoldDB" id="A0A919GQI4"/>
<sequence>MLPLRLLAKGEATPGAIVSVPPWTDLTLQNASVDENEDNDKMLSRNTLELFRASWLQEPKVDLAAPEISLVNADLTVHPLPEGQHSFILGAGRVPEVDQTIQQMGQWLRRHLGT</sequence>
<dbReference type="EMBL" id="BNAT01000011">
    <property type="protein sequence ID" value="GHH88877.1"/>
    <property type="molecule type" value="Genomic_DNA"/>
</dbReference>
<keyword evidence="2" id="KW-1185">Reference proteome</keyword>
<gene>
    <name evidence="1" type="ORF">GCM10017771_36070</name>
</gene>
<reference evidence="1" key="1">
    <citation type="journal article" date="2014" name="Int. J. Syst. Evol. Microbiol.">
        <title>Complete genome sequence of Corynebacterium casei LMG S-19264T (=DSM 44701T), isolated from a smear-ripened cheese.</title>
        <authorList>
            <consortium name="US DOE Joint Genome Institute (JGI-PGF)"/>
            <person name="Walter F."/>
            <person name="Albersmeier A."/>
            <person name="Kalinowski J."/>
            <person name="Ruckert C."/>
        </authorList>
    </citation>
    <scope>NUCLEOTIDE SEQUENCE</scope>
    <source>
        <strain evidence="1">CGMCC 4.7403</strain>
    </source>
</reference>
<accession>A0A919GQI4</accession>
<evidence type="ECO:0000313" key="1">
    <source>
        <dbReference type="EMBL" id="GHH88877.1"/>
    </source>
</evidence>
<proteinExistence type="predicted"/>
<dbReference type="Proteomes" id="UP000603227">
    <property type="component" value="Unassembled WGS sequence"/>
</dbReference>
<dbReference type="RefSeq" id="WP_229913869.1">
    <property type="nucleotide sequence ID" value="NZ_BNAT01000011.1"/>
</dbReference>